<proteinExistence type="predicted"/>
<dbReference type="PANTHER" id="PTHR32100">
    <property type="entry name" value="OMEGA-6 FATTY ACID DESATURASE, CHLOROPLASTIC"/>
    <property type="match status" value="1"/>
</dbReference>
<feature type="transmembrane region" description="Helical" evidence="1">
    <location>
        <begin position="78"/>
        <end position="96"/>
    </location>
</feature>
<evidence type="ECO:0000259" key="2">
    <source>
        <dbReference type="Pfam" id="PF00487"/>
    </source>
</evidence>
<sequence>MNDPNYEKRRARPFVPSPVKFSEIQSVVPPYLRSKKLSRSLVYVARDVAFSALFYYLATCIDSASSLTRSTIVRSLLWVTYWYWQSIAWTGFWCLAHEAGHGNLSDHYQANYAIGFTLHTFLLVPHFAWRHTHYLHHKFTNSLERDENFVPPTRSELQLPDEQNASVKDYEELLEDAPIFVLFRLVCMQLLGFPCYMLFNTMGSRAYPKGTNHFSPNSPLFRPKDRWLIIGSDIGLLFMSAFLFWWANVAGISSVVKFYLIPYLITNHWIVMLTYLQHSDPTLPHFRSGEWNWLRGALATVDRPLLGWVGRFFLHNISHDHVAHHLFPTIPFYNQPEVTEAIKPVLKEDYNYDSTNTFYALYRSFYRCMFVEDTGGILFYKDRKGRANRAVKMVS</sequence>
<evidence type="ECO:0000313" key="3">
    <source>
        <dbReference type="EMBL" id="CAL1704018.1"/>
    </source>
</evidence>
<feature type="transmembrane region" description="Helical" evidence="1">
    <location>
        <begin position="227"/>
        <end position="246"/>
    </location>
</feature>
<organism evidence="3 4">
    <name type="scientific">Somion occarium</name>
    <dbReference type="NCBI Taxonomy" id="3059160"/>
    <lineage>
        <taxon>Eukaryota</taxon>
        <taxon>Fungi</taxon>
        <taxon>Dikarya</taxon>
        <taxon>Basidiomycota</taxon>
        <taxon>Agaricomycotina</taxon>
        <taxon>Agaricomycetes</taxon>
        <taxon>Polyporales</taxon>
        <taxon>Cerrenaceae</taxon>
        <taxon>Somion</taxon>
    </lineage>
</organism>
<dbReference type="InterPro" id="IPR012171">
    <property type="entry name" value="Fatty_acid_desaturase"/>
</dbReference>
<feature type="domain" description="Fatty acid desaturase" evidence="2">
    <location>
        <begin position="77"/>
        <end position="350"/>
    </location>
</feature>
<gene>
    <name evidence="3" type="ORF">GFSPODELE1_LOCUS4814</name>
</gene>
<dbReference type="Proteomes" id="UP001497453">
    <property type="component" value="Chromosome 3"/>
</dbReference>
<keyword evidence="1" id="KW-0812">Transmembrane</keyword>
<feature type="transmembrane region" description="Helical" evidence="1">
    <location>
        <begin position="258"/>
        <end position="276"/>
    </location>
</feature>
<evidence type="ECO:0000313" key="4">
    <source>
        <dbReference type="Proteomes" id="UP001497453"/>
    </source>
</evidence>
<protein>
    <recommendedName>
        <fullName evidence="2">Fatty acid desaturase domain-containing protein</fullName>
    </recommendedName>
</protein>
<name>A0ABP1DAH3_9APHY</name>
<dbReference type="CDD" id="cd03507">
    <property type="entry name" value="Delta12-FADS-like"/>
    <property type="match status" value="1"/>
</dbReference>
<reference evidence="4" key="1">
    <citation type="submission" date="2024-04" db="EMBL/GenBank/DDBJ databases">
        <authorList>
            <person name="Shaw F."/>
            <person name="Minotto A."/>
        </authorList>
    </citation>
    <scope>NUCLEOTIDE SEQUENCE [LARGE SCALE GENOMIC DNA]</scope>
</reference>
<keyword evidence="4" id="KW-1185">Reference proteome</keyword>
<accession>A0ABP1DAH3</accession>
<dbReference type="Pfam" id="PF00487">
    <property type="entry name" value="FA_desaturase"/>
    <property type="match status" value="1"/>
</dbReference>
<feature type="transmembrane region" description="Helical" evidence="1">
    <location>
        <begin position="108"/>
        <end position="129"/>
    </location>
</feature>
<dbReference type="EMBL" id="OZ037946">
    <property type="protein sequence ID" value="CAL1704018.1"/>
    <property type="molecule type" value="Genomic_DNA"/>
</dbReference>
<dbReference type="InterPro" id="IPR005804">
    <property type="entry name" value="FA_desaturase_dom"/>
</dbReference>
<feature type="transmembrane region" description="Helical" evidence="1">
    <location>
        <begin position="179"/>
        <end position="199"/>
    </location>
</feature>
<keyword evidence="1" id="KW-1133">Transmembrane helix</keyword>
<keyword evidence="1" id="KW-0472">Membrane</keyword>
<evidence type="ECO:0000256" key="1">
    <source>
        <dbReference type="SAM" id="Phobius"/>
    </source>
</evidence>